<keyword evidence="1" id="KW-0472">Membrane</keyword>
<evidence type="ECO:0008006" key="4">
    <source>
        <dbReference type="Google" id="ProtNLM"/>
    </source>
</evidence>
<proteinExistence type="predicted"/>
<sequence length="222" mass="25085">MVHNVLFDPPIPEGQRINVGNNTIIESIESIYNLQLFKNLFIMYFTFLLVQYILIYACVPLEEIENRPAMCVIASIYTLIMFAINASILPLCSSTIPTLLSLRCLFCSFILEAVGMSLNITAVIQNLNAGEMFQIEKQRGSAKITRTNVELYVNIFSIGAMVFSILATMSCFGLVVVCERALEYITCKVDRRTIKATRQTQNLISSFSLARLNRSQDKYFAM</sequence>
<reference evidence="2 3" key="1">
    <citation type="submission" date="2024-03" db="EMBL/GenBank/DDBJ databases">
        <authorList>
            <person name="Brejova B."/>
        </authorList>
    </citation>
    <scope>NUCLEOTIDE SEQUENCE [LARGE SCALE GENOMIC DNA]</scope>
    <source>
        <strain evidence="2 3">CBS 14171</strain>
    </source>
</reference>
<accession>A0ABP0ZPH7</accession>
<keyword evidence="3" id="KW-1185">Reference proteome</keyword>
<gene>
    <name evidence="2" type="ORF">LODBEIA_P42680</name>
</gene>
<feature type="transmembrane region" description="Helical" evidence="1">
    <location>
        <begin position="41"/>
        <end position="59"/>
    </location>
</feature>
<evidence type="ECO:0000313" key="2">
    <source>
        <dbReference type="EMBL" id="CAK9440168.1"/>
    </source>
</evidence>
<keyword evidence="1" id="KW-0812">Transmembrane</keyword>
<dbReference type="EMBL" id="OZ022409">
    <property type="protein sequence ID" value="CAK9440168.1"/>
    <property type="molecule type" value="Genomic_DNA"/>
</dbReference>
<organism evidence="2 3">
    <name type="scientific">Lodderomyces beijingensis</name>
    <dbReference type="NCBI Taxonomy" id="1775926"/>
    <lineage>
        <taxon>Eukaryota</taxon>
        <taxon>Fungi</taxon>
        <taxon>Dikarya</taxon>
        <taxon>Ascomycota</taxon>
        <taxon>Saccharomycotina</taxon>
        <taxon>Pichiomycetes</taxon>
        <taxon>Debaryomycetaceae</taxon>
        <taxon>Candida/Lodderomyces clade</taxon>
        <taxon>Lodderomyces</taxon>
    </lineage>
</organism>
<feature type="transmembrane region" description="Helical" evidence="1">
    <location>
        <begin position="71"/>
        <end position="89"/>
    </location>
</feature>
<keyword evidence="1" id="KW-1133">Transmembrane helix</keyword>
<dbReference type="GeneID" id="92209464"/>
<dbReference type="Proteomes" id="UP001497383">
    <property type="component" value="Chromosome 5"/>
</dbReference>
<evidence type="ECO:0000313" key="3">
    <source>
        <dbReference type="Proteomes" id="UP001497383"/>
    </source>
</evidence>
<evidence type="ECO:0000256" key="1">
    <source>
        <dbReference type="SAM" id="Phobius"/>
    </source>
</evidence>
<name>A0ABP0ZPH7_9ASCO</name>
<protein>
    <recommendedName>
        <fullName evidence="4">MARVEL domain-containing protein</fullName>
    </recommendedName>
</protein>
<dbReference type="RefSeq" id="XP_066831206.1">
    <property type="nucleotide sequence ID" value="XM_066974470.1"/>
</dbReference>
<feature type="transmembrane region" description="Helical" evidence="1">
    <location>
        <begin position="151"/>
        <end position="177"/>
    </location>
</feature>